<dbReference type="Proteomes" id="UP000290407">
    <property type="component" value="Unassembled WGS sequence"/>
</dbReference>
<name>A0A4Q2UNL9_9BACT</name>
<evidence type="ECO:0000313" key="2">
    <source>
        <dbReference type="Proteomes" id="UP000290407"/>
    </source>
</evidence>
<organism evidence="1 2">
    <name type="scientific">Spirosoma sordidisoli</name>
    <dbReference type="NCBI Taxonomy" id="2502893"/>
    <lineage>
        <taxon>Bacteria</taxon>
        <taxon>Pseudomonadati</taxon>
        <taxon>Bacteroidota</taxon>
        <taxon>Cytophagia</taxon>
        <taxon>Cytophagales</taxon>
        <taxon>Cytophagaceae</taxon>
        <taxon>Spirosoma</taxon>
    </lineage>
</organism>
<protein>
    <submittedName>
        <fullName evidence="1">DUF4249 domain-containing protein</fullName>
    </submittedName>
</protein>
<keyword evidence="2" id="KW-1185">Reference proteome</keyword>
<sequence length="359" mass="40129">MRTRFTRPKRSGQLVSIWLFLLAGCVTEYQPETLSLPPGLVVEGQVTDQPGPYTVRLTRTGDYSNQGFNLLEQGATLTIEDNAGNRETLTEVAGGTYQTKANGLRGLAGRRYKLTILTKAGKRYESDAELLTSAPPILKAYAEYRNEAIAGTANRRQGWDVYIDTQDPETSGNFYRWDWVHYEPVSACARVVENPRTNAYHDLYCCTFCWDIERCYNCLNVNSDASINGKVLSRQLITRVPFTSTQPYYLEIEQQAISQGAYTFWKSVRGLVNNTGGLFDPAPAMVQGNIRNTADAAEPVFGYFGATGISVVPLRVNRSDVQGAPPAQPQLLFRSPPDPCFPCENSPYRTSVTPRWWVF</sequence>
<proteinExistence type="predicted"/>
<accession>A0A4Q2UNL9</accession>
<gene>
    <name evidence="1" type="ORF">EQG79_01885</name>
</gene>
<dbReference type="PROSITE" id="PS51257">
    <property type="entry name" value="PROKAR_LIPOPROTEIN"/>
    <property type="match status" value="1"/>
</dbReference>
<dbReference type="EMBL" id="SBLB01000001">
    <property type="protein sequence ID" value="RYC70926.1"/>
    <property type="molecule type" value="Genomic_DNA"/>
</dbReference>
<reference evidence="1 2" key="1">
    <citation type="submission" date="2019-01" db="EMBL/GenBank/DDBJ databases">
        <title>Spirosoma flava sp. nov., a propanil-degrading bacterium isolated from herbicide-contaminated soil.</title>
        <authorList>
            <person name="Zhang L."/>
            <person name="Jiang J.-D."/>
        </authorList>
    </citation>
    <scope>NUCLEOTIDE SEQUENCE [LARGE SCALE GENOMIC DNA]</scope>
    <source>
        <strain evidence="1 2">TY50</strain>
    </source>
</reference>
<dbReference type="InterPro" id="IPR025345">
    <property type="entry name" value="DUF4249"/>
</dbReference>
<dbReference type="Pfam" id="PF14054">
    <property type="entry name" value="DUF4249"/>
    <property type="match status" value="1"/>
</dbReference>
<comment type="caution">
    <text evidence="1">The sequence shown here is derived from an EMBL/GenBank/DDBJ whole genome shotgun (WGS) entry which is preliminary data.</text>
</comment>
<dbReference type="RefSeq" id="WP_129599546.1">
    <property type="nucleotide sequence ID" value="NZ_SBLB01000001.1"/>
</dbReference>
<dbReference type="AlphaFoldDB" id="A0A4Q2UNL9"/>
<evidence type="ECO:0000313" key="1">
    <source>
        <dbReference type="EMBL" id="RYC70926.1"/>
    </source>
</evidence>